<dbReference type="CDD" id="cd22159">
    <property type="entry name" value="F-box_AtTIR1-like"/>
    <property type="match status" value="1"/>
</dbReference>
<evidence type="ECO:0000313" key="3">
    <source>
        <dbReference type="Proteomes" id="UP001190926"/>
    </source>
</evidence>
<dbReference type="Proteomes" id="UP001190926">
    <property type="component" value="Unassembled WGS sequence"/>
</dbReference>
<dbReference type="PROSITE" id="PS50181">
    <property type="entry name" value="FBOX"/>
    <property type="match status" value="1"/>
</dbReference>
<dbReference type="InterPro" id="IPR017451">
    <property type="entry name" value="F-box-assoc_interact_dom"/>
</dbReference>
<dbReference type="Pfam" id="PF08268">
    <property type="entry name" value="FBA_3"/>
    <property type="match status" value="1"/>
</dbReference>
<dbReference type="InterPro" id="IPR036047">
    <property type="entry name" value="F-box-like_dom_sf"/>
</dbReference>
<dbReference type="Pfam" id="PF00646">
    <property type="entry name" value="F-box"/>
    <property type="match status" value="1"/>
</dbReference>
<dbReference type="NCBIfam" id="TIGR01640">
    <property type="entry name" value="F_box_assoc_1"/>
    <property type="match status" value="1"/>
</dbReference>
<organism evidence="2 3">
    <name type="scientific">Perilla frutescens var. hirtella</name>
    <name type="common">Perilla citriodora</name>
    <name type="synonym">Perilla setoyensis</name>
    <dbReference type="NCBI Taxonomy" id="608512"/>
    <lineage>
        <taxon>Eukaryota</taxon>
        <taxon>Viridiplantae</taxon>
        <taxon>Streptophyta</taxon>
        <taxon>Embryophyta</taxon>
        <taxon>Tracheophyta</taxon>
        <taxon>Spermatophyta</taxon>
        <taxon>Magnoliopsida</taxon>
        <taxon>eudicotyledons</taxon>
        <taxon>Gunneridae</taxon>
        <taxon>Pentapetalae</taxon>
        <taxon>asterids</taxon>
        <taxon>lamiids</taxon>
        <taxon>Lamiales</taxon>
        <taxon>Lamiaceae</taxon>
        <taxon>Nepetoideae</taxon>
        <taxon>Elsholtzieae</taxon>
        <taxon>Perilla</taxon>
    </lineage>
</organism>
<dbReference type="PANTHER" id="PTHR31672:SF11">
    <property type="entry name" value="F-BOX PROTEIN CPR1-LIKE ISOFORM X2"/>
    <property type="match status" value="1"/>
</dbReference>
<accession>A0AAD4JKI4</accession>
<dbReference type="InterPro" id="IPR001810">
    <property type="entry name" value="F-box_dom"/>
</dbReference>
<dbReference type="SUPFAM" id="SSF81383">
    <property type="entry name" value="F-box domain"/>
    <property type="match status" value="1"/>
</dbReference>
<dbReference type="Gene3D" id="1.20.1280.50">
    <property type="match status" value="1"/>
</dbReference>
<keyword evidence="3" id="KW-1185">Reference proteome</keyword>
<gene>
    <name evidence="2" type="ORF">C2S53_003786</name>
</gene>
<dbReference type="PANTHER" id="PTHR31672">
    <property type="entry name" value="BNACNNG10540D PROTEIN"/>
    <property type="match status" value="1"/>
</dbReference>
<dbReference type="SMART" id="SM00256">
    <property type="entry name" value="FBOX"/>
    <property type="match status" value="1"/>
</dbReference>
<dbReference type="InterPro" id="IPR013187">
    <property type="entry name" value="F-box-assoc_dom_typ3"/>
</dbReference>
<dbReference type="EMBL" id="SDAM02000041">
    <property type="protein sequence ID" value="KAH6835009.1"/>
    <property type="molecule type" value="Genomic_DNA"/>
</dbReference>
<name>A0AAD4JKI4_PERFH</name>
<dbReference type="AlphaFoldDB" id="A0AAD4JKI4"/>
<reference evidence="2 3" key="1">
    <citation type="journal article" date="2021" name="Nat. Commun.">
        <title>Incipient diploidization of the medicinal plant Perilla within 10,000 years.</title>
        <authorList>
            <person name="Zhang Y."/>
            <person name="Shen Q."/>
            <person name="Leng L."/>
            <person name="Zhang D."/>
            <person name="Chen S."/>
            <person name="Shi Y."/>
            <person name="Ning Z."/>
            <person name="Chen S."/>
        </authorList>
    </citation>
    <scope>NUCLEOTIDE SEQUENCE [LARGE SCALE GENOMIC DNA]</scope>
    <source>
        <strain evidence="3">cv. PC099</strain>
    </source>
</reference>
<proteinExistence type="predicted"/>
<comment type="caution">
    <text evidence="2">The sequence shown here is derived from an EMBL/GenBank/DDBJ whole genome shotgun (WGS) entry which is preliminary data.</text>
</comment>
<protein>
    <recommendedName>
        <fullName evidence="1">F-box domain-containing protein</fullName>
    </recommendedName>
</protein>
<sequence>MSDHLPSACRCSDGSVWNPNSNMVTTSKEEGNTLMVGNSNSRTRPYHSRMCKKASSTTNIESLPDELLSEIIVRVPTDDIRNRAGLVCRKWYHIIHSHAFVNTHLHHSTYGLLLSAYGLKNISNPIYVTATKQGGIEISHEISCKRRNTAWGGFNGLILELDNYKSRGTKKTSLYVLNPATKQALLLPPFNFECNVVYGSRGITYNAASMEYKVVQSHITKRDTRVIHLVVLTVGVDNSWRPVQVEHLPSDARELLCLNPLITEGFMHWVAGTEKVLTLNLETEVITETNAPLPEAYEGCRKCYMSTGRYLSLLVSCRKHWWEVWEMKPAESGEWRKQIYNIKFDAQQLQQFEHCNNCSSHGDEALLRPVGWVKYPEVLAFGFQCSATLIFYSLHTHQIDSTQLPRYYGDYHVFPHRNTLLWLS</sequence>
<evidence type="ECO:0000313" key="2">
    <source>
        <dbReference type="EMBL" id="KAH6835009.1"/>
    </source>
</evidence>
<feature type="domain" description="F-box" evidence="1">
    <location>
        <begin position="57"/>
        <end position="104"/>
    </location>
</feature>
<evidence type="ECO:0000259" key="1">
    <source>
        <dbReference type="PROSITE" id="PS50181"/>
    </source>
</evidence>
<dbReference type="InterPro" id="IPR050796">
    <property type="entry name" value="SCF_F-box_component"/>
</dbReference>